<dbReference type="InterPro" id="IPR005630">
    <property type="entry name" value="Terpene_synthase_metal-bd"/>
</dbReference>
<keyword evidence="4" id="KW-0456">Lyase</keyword>
<comment type="cofactor">
    <cofactor evidence="1">
        <name>Mg(2+)</name>
        <dbReference type="ChEBI" id="CHEBI:18420"/>
    </cofactor>
</comment>
<dbReference type="Gene3D" id="1.50.10.130">
    <property type="entry name" value="Terpene synthase, N-terminal domain"/>
    <property type="match status" value="1"/>
</dbReference>
<dbReference type="EMBL" id="AB120957">
    <property type="protein sequence ID" value="BAC92722.1"/>
    <property type="molecule type" value="mRNA"/>
</dbReference>
<dbReference type="InterPro" id="IPR050148">
    <property type="entry name" value="Terpene_synthase-like"/>
</dbReference>
<dbReference type="InterPro" id="IPR008930">
    <property type="entry name" value="Terpenoid_cyclase/PrenylTrfase"/>
</dbReference>
<dbReference type="SFLD" id="SFLDS00005">
    <property type="entry name" value="Isoprenoid_Synthase_Type_I"/>
    <property type="match status" value="1"/>
</dbReference>
<feature type="domain" description="Terpene synthase metal-binding" evidence="6">
    <location>
        <begin position="311"/>
        <end position="547"/>
    </location>
</feature>
<dbReference type="InterPro" id="IPR044814">
    <property type="entry name" value="Terpene_cyclase_plant_C1"/>
</dbReference>
<sequence length="605" mass="70310">MALISLSSSAFTFCLKSKPTHLSKPSPKSFPTLARKCMRNTMAMATTSVESVTRRTGNHHGNLWDDDFIQSLPKLPYDAPEYRERADRLVGEVKNMFNAVRAADSSSQNILRLLEMVDKVERLGIGRHFETEIAEALDYVYRFWNDISSKDLNTAALGLRILRLHRYPVSSDVLEQFKEKDGHFLCCTTQLEEEIKSILNLFRASLIAFPNEKIMDEAKAFSTMYLKQVFQKSHILGTHLLKEITFNLEYGWRTNLPRLEARNYMDIYGENSSWLMDMDNKNILYLAKLDFNILQSLYRPELQMISRWWKDSSLYKLDFSRHRHIEYLFQGCAITGEPKHSGFRIDIAKYSTLATIIDDIYDTYGSIEELKHFTEVFKRWDSSPPDYLPEYMKIAYSALYDGINKSAQEAVQIQGRDTLHNARNAWDDYLDAVMQEAKWNSIGHMPNLKEFLENGRVSSGTRVITLQALLRLEALQESELQKIDHPSKFNYLFGLTLRLRGDTRTFKAEANRGEVTSSIACYLKEHPESTEKDALKYLQFMLDENLKELNLEYLKNDGVPICIKDFAYDMSRCFEVFYKERDGFSISTKDMKNHVERILIEPVEM</sequence>
<dbReference type="InterPro" id="IPR008949">
    <property type="entry name" value="Isoprenoid_synthase_dom_sf"/>
</dbReference>
<dbReference type="AlphaFoldDB" id="Q75WN1"/>
<proteinExistence type="evidence at transcript level"/>
<name>Q75WN1_CHAOB</name>
<dbReference type="CDD" id="cd00684">
    <property type="entry name" value="Terpene_cyclase_plant_C1"/>
    <property type="match status" value="1"/>
</dbReference>
<evidence type="ECO:0000256" key="3">
    <source>
        <dbReference type="ARBA" id="ARBA00022842"/>
    </source>
</evidence>
<evidence type="ECO:0000259" key="6">
    <source>
        <dbReference type="Pfam" id="PF03936"/>
    </source>
</evidence>
<organism evidence="7">
    <name type="scientific">Chamaecyparis obtusa</name>
    <name type="common">Hinoki false-cypress</name>
    <name type="synonym">Retinospora obtusa</name>
    <dbReference type="NCBI Taxonomy" id="13415"/>
    <lineage>
        <taxon>Eukaryota</taxon>
        <taxon>Viridiplantae</taxon>
        <taxon>Streptophyta</taxon>
        <taxon>Embryophyta</taxon>
        <taxon>Tracheophyta</taxon>
        <taxon>Spermatophyta</taxon>
        <taxon>Pinopsida</taxon>
        <taxon>Pinidae</taxon>
        <taxon>Conifers II</taxon>
        <taxon>Cupressales</taxon>
        <taxon>Cupressaceae</taxon>
        <taxon>Chamaecyparis</taxon>
    </lineage>
</organism>
<dbReference type="GO" id="GO:0016102">
    <property type="term" value="P:diterpenoid biosynthetic process"/>
    <property type="evidence" value="ECO:0007669"/>
    <property type="project" value="InterPro"/>
</dbReference>
<evidence type="ECO:0000256" key="2">
    <source>
        <dbReference type="ARBA" id="ARBA00022723"/>
    </source>
</evidence>
<accession>Q75WN1</accession>
<dbReference type="InterPro" id="IPR034741">
    <property type="entry name" value="Terpene_cyclase-like_1_C"/>
</dbReference>
<dbReference type="Pfam" id="PF01397">
    <property type="entry name" value="Terpene_synth"/>
    <property type="match status" value="1"/>
</dbReference>
<dbReference type="GO" id="GO:0000287">
    <property type="term" value="F:magnesium ion binding"/>
    <property type="evidence" value="ECO:0007669"/>
    <property type="project" value="InterPro"/>
</dbReference>
<evidence type="ECO:0000256" key="1">
    <source>
        <dbReference type="ARBA" id="ARBA00001946"/>
    </source>
</evidence>
<dbReference type="InterPro" id="IPR001906">
    <property type="entry name" value="Terpene_synth_N"/>
</dbReference>
<reference evidence="7" key="1">
    <citation type="submission" date="2003-09" db="EMBL/GenBank/DDBJ databases">
        <title>cDNA cloning, characterization, and functional expression of limonene/borneol synthase from hinoki cypress (Chamaecyparis obtusa).</title>
        <authorList>
            <person name="Katoh S."/>
            <person name="Hyatt D."/>
            <person name="Ogawa K."/>
            <person name="Fujii M."/>
            <person name="Furuno T."/>
            <person name="Croteau R."/>
        </authorList>
    </citation>
    <scope>NUCLEOTIDE SEQUENCE</scope>
    <source>
        <tissue evidence="7">Needle</tissue>
    </source>
</reference>
<dbReference type="Pfam" id="PF03936">
    <property type="entry name" value="Terpene_synth_C"/>
    <property type="match status" value="1"/>
</dbReference>
<dbReference type="SUPFAM" id="SSF48239">
    <property type="entry name" value="Terpenoid cyclases/Protein prenyltransferases"/>
    <property type="match status" value="1"/>
</dbReference>
<feature type="domain" description="Terpene synthase N-terminal" evidence="5">
    <location>
        <begin position="64"/>
        <end position="248"/>
    </location>
</feature>
<dbReference type="SMR" id="Q75WN1"/>
<dbReference type="Gene3D" id="1.10.600.10">
    <property type="entry name" value="Farnesyl Diphosphate Synthase"/>
    <property type="match status" value="1"/>
</dbReference>
<evidence type="ECO:0000256" key="4">
    <source>
        <dbReference type="ARBA" id="ARBA00023239"/>
    </source>
</evidence>
<dbReference type="InterPro" id="IPR036965">
    <property type="entry name" value="Terpene_synth_N_sf"/>
</dbReference>
<dbReference type="FunFam" id="1.10.600.10:FF:000005">
    <property type="entry name" value="Ent-kaur-16-ene synthase, chloroplastic"/>
    <property type="match status" value="1"/>
</dbReference>
<gene>
    <name evidence="7" type="primary">co1</name>
</gene>
<evidence type="ECO:0000259" key="5">
    <source>
        <dbReference type="Pfam" id="PF01397"/>
    </source>
</evidence>
<evidence type="ECO:0000313" key="7">
    <source>
        <dbReference type="EMBL" id="BAC92722.1"/>
    </source>
</evidence>
<keyword evidence="2" id="KW-0479">Metal-binding</keyword>
<dbReference type="SFLD" id="SFLDG01014">
    <property type="entry name" value="Terpene_Cyclase_Like_1_N-term"/>
    <property type="match status" value="1"/>
</dbReference>
<dbReference type="PANTHER" id="PTHR31739:SF25">
    <property type="entry name" value="(E,E)-GERANYLLINALOOL SYNTHASE"/>
    <property type="match status" value="1"/>
</dbReference>
<protein>
    <submittedName>
        <fullName evidence="7">Limonene/borneol synthase</fullName>
    </submittedName>
</protein>
<dbReference type="SUPFAM" id="SSF48576">
    <property type="entry name" value="Terpenoid synthases"/>
    <property type="match status" value="1"/>
</dbReference>
<keyword evidence="3" id="KW-0460">Magnesium</keyword>
<dbReference type="SFLD" id="SFLDG01019">
    <property type="entry name" value="Terpene_Cyclase_Like_1_C_Termi"/>
    <property type="match status" value="1"/>
</dbReference>
<dbReference type="PANTHER" id="PTHR31739">
    <property type="entry name" value="ENT-COPALYL DIPHOSPHATE SYNTHASE, CHLOROPLASTIC"/>
    <property type="match status" value="1"/>
</dbReference>
<dbReference type="GO" id="GO:0010333">
    <property type="term" value="F:terpene synthase activity"/>
    <property type="evidence" value="ECO:0007669"/>
    <property type="project" value="InterPro"/>
</dbReference>